<sequence length="217" mass="24261">MTDEIKTSSPEETAGKEGKETVERIAVKLEKPYVFENTEYQEIDLTGLEKLTIQDAIDAQRQLFGEQEVAAAVLCETTTAFARTMATKATELPVEFFKLMPRGVMKRVAAAVRGYLNVEAVTEHHVMKLEKPRDYKGKVYQEIDLNAIADLNSLNESEAENRLAREGFVVTENATNYLYACVIASMATGIPEDFFTSLPLYELLKLKNAVNDGDFFG</sequence>
<protein>
    <submittedName>
        <fullName evidence="1">Phage tail assembly protein</fullName>
    </submittedName>
</protein>
<accession>A0A6I2R3R7</accession>
<reference evidence="1 2" key="1">
    <citation type="journal article" date="2019" name="Nat. Med.">
        <title>A library of human gut bacterial isolates paired with longitudinal multiomics data enables mechanistic microbiome research.</title>
        <authorList>
            <person name="Poyet M."/>
            <person name="Groussin M."/>
            <person name="Gibbons S.M."/>
            <person name="Avila-Pacheco J."/>
            <person name="Jiang X."/>
            <person name="Kearney S.M."/>
            <person name="Perrotta A.R."/>
            <person name="Berdy B."/>
            <person name="Zhao S."/>
            <person name="Lieberman T.D."/>
            <person name="Swanson P.K."/>
            <person name="Smith M."/>
            <person name="Roesemann S."/>
            <person name="Alexander J.E."/>
            <person name="Rich S.A."/>
            <person name="Livny J."/>
            <person name="Vlamakis H."/>
            <person name="Clish C."/>
            <person name="Bullock K."/>
            <person name="Deik A."/>
            <person name="Scott J."/>
            <person name="Pierce K.A."/>
            <person name="Xavier R.J."/>
            <person name="Alm E.J."/>
        </authorList>
    </citation>
    <scope>NUCLEOTIDE SEQUENCE [LARGE SCALE GENOMIC DNA]</scope>
    <source>
        <strain evidence="1 2">BIOML-A2</strain>
    </source>
</reference>
<evidence type="ECO:0000313" key="2">
    <source>
        <dbReference type="Proteomes" id="UP000434475"/>
    </source>
</evidence>
<dbReference type="Proteomes" id="UP000434475">
    <property type="component" value="Unassembled WGS sequence"/>
</dbReference>
<proteinExistence type="predicted"/>
<dbReference type="AlphaFoldDB" id="A0A6I2R3R7"/>
<evidence type="ECO:0000313" key="1">
    <source>
        <dbReference type="EMBL" id="MSB18417.1"/>
    </source>
</evidence>
<organism evidence="1 2">
    <name type="scientific">Flavonifractor plautii</name>
    <name type="common">Fusobacterium plautii</name>
    <dbReference type="NCBI Taxonomy" id="292800"/>
    <lineage>
        <taxon>Bacteria</taxon>
        <taxon>Bacillati</taxon>
        <taxon>Bacillota</taxon>
        <taxon>Clostridia</taxon>
        <taxon>Eubacteriales</taxon>
        <taxon>Oscillospiraceae</taxon>
        <taxon>Flavonifractor</taxon>
    </lineage>
</organism>
<name>A0A6I2R3R7_FLAPL</name>
<comment type="caution">
    <text evidence="1">The sequence shown here is derived from an EMBL/GenBank/DDBJ whole genome shotgun (WGS) entry which is preliminary data.</text>
</comment>
<dbReference type="EMBL" id="WKPR01000003">
    <property type="protein sequence ID" value="MSB18417.1"/>
    <property type="molecule type" value="Genomic_DNA"/>
</dbReference>
<gene>
    <name evidence="1" type="ORF">GKE97_02670</name>
</gene>
<dbReference type="RefSeq" id="WP_172697183.1">
    <property type="nucleotide sequence ID" value="NZ_WKPR01000003.1"/>
</dbReference>